<feature type="compositionally biased region" description="Polar residues" evidence="1">
    <location>
        <begin position="814"/>
        <end position="823"/>
    </location>
</feature>
<feature type="compositionally biased region" description="Polar residues" evidence="1">
    <location>
        <begin position="252"/>
        <end position="261"/>
    </location>
</feature>
<evidence type="ECO:0000313" key="2">
    <source>
        <dbReference type="EMBL" id="KAJ4395913.1"/>
    </source>
</evidence>
<feature type="region of interest" description="Disordered" evidence="1">
    <location>
        <begin position="124"/>
        <end position="158"/>
    </location>
</feature>
<feature type="compositionally biased region" description="Polar residues" evidence="1">
    <location>
        <begin position="797"/>
        <end position="808"/>
    </location>
</feature>
<feature type="region of interest" description="Disordered" evidence="1">
    <location>
        <begin position="440"/>
        <end position="480"/>
    </location>
</feature>
<feature type="region of interest" description="Disordered" evidence="1">
    <location>
        <begin position="796"/>
        <end position="826"/>
    </location>
</feature>
<dbReference type="OrthoDB" id="5231042at2759"/>
<feature type="region of interest" description="Disordered" evidence="1">
    <location>
        <begin position="33"/>
        <end position="60"/>
    </location>
</feature>
<evidence type="ECO:0000313" key="3">
    <source>
        <dbReference type="Proteomes" id="UP001140453"/>
    </source>
</evidence>
<feature type="compositionally biased region" description="Basic and acidic residues" evidence="1">
    <location>
        <begin position="378"/>
        <end position="387"/>
    </location>
</feature>
<dbReference type="EMBL" id="JAPEVB010000001">
    <property type="protein sequence ID" value="KAJ4395913.1"/>
    <property type="molecule type" value="Genomic_DNA"/>
</dbReference>
<keyword evidence="3" id="KW-1185">Reference proteome</keyword>
<accession>A0A9W9D0G1</accession>
<comment type="caution">
    <text evidence="2">The sequence shown here is derived from an EMBL/GenBank/DDBJ whole genome shotgun (WGS) entry which is preliminary data.</text>
</comment>
<feature type="compositionally biased region" description="Low complexity" evidence="1">
    <location>
        <begin position="398"/>
        <end position="410"/>
    </location>
</feature>
<feature type="compositionally biased region" description="Basic and acidic residues" evidence="1">
    <location>
        <begin position="206"/>
        <end position="217"/>
    </location>
</feature>
<feature type="compositionally biased region" description="Basic and acidic residues" evidence="1">
    <location>
        <begin position="37"/>
        <end position="47"/>
    </location>
</feature>
<gene>
    <name evidence="2" type="ORF">N0V93_000129</name>
</gene>
<dbReference type="Proteomes" id="UP001140453">
    <property type="component" value="Unassembled WGS sequence"/>
</dbReference>
<feature type="region of interest" description="Disordered" evidence="1">
    <location>
        <begin position="665"/>
        <end position="689"/>
    </location>
</feature>
<proteinExistence type="predicted"/>
<evidence type="ECO:0000256" key="1">
    <source>
        <dbReference type="SAM" id="MobiDB-lite"/>
    </source>
</evidence>
<dbReference type="AlphaFoldDB" id="A0A9W9D0G1"/>
<reference evidence="2" key="1">
    <citation type="submission" date="2022-10" db="EMBL/GenBank/DDBJ databases">
        <title>Tapping the CABI collections for fungal endophytes: first genome assemblies for Collariella, Neodidymelliopsis, Ascochyta clinopodiicola, Didymella pomorum, Didymosphaeria variabile, Neocosmospora piperis and Neocucurbitaria cava.</title>
        <authorList>
            <person name="Hill R."/>
        </authorList>
    </citation>
    <scope>NUCLEOTIDE SEQUENCE</scope>
    <source>
        <strain evidence="2">IMI 355082</strain>
    </source>
</reference>
<name>A0A9W9D0G1_9PEZI</name>
<protein>
    <submittedName>
        <fullName evidence="2">Uncharacterized protein</fullName>
    </submittedName>
</protein>
<organism evidence="2 3">
    <name type="scientific">Gnomoniopsis smithogilvyi</name>
    <dbReference type="NCBI Taxonomy" id="1191159"/>
    <lineage>
        <taxon>Eukaryota</taxon>
        <taxon>Fungi</taxon>
        <taxon>Dikarya</taxon>
        <taxon>Ascomycota</taxon>
        <taxon>Pezizomycotina</taxon>
        <taxon>Sordariomycetes</taxon>
        <taxon>Sordariomycetidae</taxon>
        <taxon>Diaporthales</taxon>
        <taxon>Gnomoniaceae</taxon>
        <taxon>Gnomoniopsis</taxon>
    </lineage>
</organism>
<feature type="region of interest" description="Disordered" evidence="1">
    <location>
        <begin position="378"/>
        <end position="425"/>
    </location>
</feature>
<feature type="region of interest" description="Disordered" evidence="1">
    <location>
        <begin position="195"/>
        <end position="263"/>
    </location>
</feature>
<feature type="compositionally biased region" description="Polar residues" evidence="1">
    <location>
        <begin position="138"/>
        <end position="149"/>
    </location>
</feature>
<sequence length="867" mass="93638">MAGKTAAEVAAQDPRLKAMLMELGSARFDEFPMEDGEGGKHGRDTHVRTHSPKLTDGAHGVIPKIPIRNAWAKAMQRGDFDDDDAAKVAGMDSIADGQLARSRRNQAGAATALKYTNGKYESNLRRDRNGYVPPHVTNGATRGTFSKRQGSGPIRENNLRRTREGYVNPVTIGATRGTFGKRQVPGPIHVGDGPIDIGSILSGAGTDHRPRPTRDPSNHMSMFGRGAFAGGPSSQPLNRPQPATRKPEEGQNPLSTQTTTHSKARVILPDGAAAVLQLPCTLSVPAFPKKCEKYQGTSYLVRGTQPSEDVVILVVEDTNLPEIRHAISQFDTYMSVSSIGLMLKFDDLNDGFKFYGVEFEKASNLSSFVQKLGELLERQKQPSRSKEPISSVNDAKKAPAATADSEAAAPVGNMAEPLTPEQEERKDRIARRWAELRAKKQAEITSASRQPMDPPKHIDVAPCTGKADEEGTSGSREQASSANLAIESLSAASIAPKSNPEETLPTSPLKSHAGLKITLPTERKPVQAVNDSVSNGTALADLSFEAIKHEQSEPVQAAGASAEQTVGPSGLHPDLINEMIEWAWDTFSYMRHTVPDQCDFDRTRTIIGAACAAVIGRASPSFRKLSPDEKRKFIADHAQPQVEHGFLNKLGRNEPVAEELEIADAGHNETSQPRPKDQPNAGLQTEAPSKLSGPVYEIQALIRMRSMAATIDHAILCNIPRLCSKTGIPQPKSGPARVSIEAQVQQAAEVNSNWLYVTSSLQRNGVVSNMRDRKKERMAQEVDSKVEALADFLSPAAGQTTRSPSAGLSDSIHNRSGTQSQLTGALGHKTTYQKDLEDLVTKSADKGNAFDHQVVKATEGISRLSLK</sequence>